<evidence type="ECO:0000256" key="2">
    <source>
        <dbReference type="ARBA" id="ARBA00022759"/>
    </source>
</evidence>
<evidence type="ECO:0000256" key="1">
    <source>
        <dbReference type="ARBA" id="ARBA00022722"/>
    </source>
</evidence>
<dbReference type="SUPFAM" id="SSF52980">
    <property type="entry name" value="Restriction endonuclease-like"/>
    <property type="match status" value="1"/>
</dbReference>
<dbReference type="EMBL" id="SJJY01000004">
    <property type="protein sequence ID" value="TCC22654.1"/>
    <property type="molecule type" value="Genomic_DNA"/>
</dbReference>
<keyword evidence="7" id="KW-1185">Reference proteome</keyword>
<keyword evidence="3" id="KW-0378">Hydrolase</keyword>
<keyword evidence="1" id="KW-0540">Nuclease</keyword>
<dbReference type="InterPro" id="IPR036388">
    <property type="entry name" value="WH-like_DNA-bd_sf"/>
</dbReference>
<accession>A0ABY2A320</accession>
<comment type="caution">
    <text evidence="6">The sequence shown here is derived from an EMBL/GenBank/DDBJ whole genome shotgun (WGS) entry which is preliminary data.</text>
</comment>
<evidence type="ECO:0000259" key="5">
    <source>
        <dbReference type="Pfam" id="PF09126"/>
    </source>
</evidence>
<dbReference type="Proteomes" id="UP000292385">
    <property type="component" value="Unassembled WGS sequence"/>
</dbReference>
<feature type="domain" description="Type II restriction enzyme NaeI" evidence="5">
    <location>
        <begin position="59"/>
        <end position="291"/>
    </location>
</feature>
<name>A0ABY2A320_9ACTN</name>
<gene>
    <name evidence="6" type="ORF">E0H58_19890</name>
</gene>
<proteinExistence type="predicted"/>
<keyword evidence="2" id="KW-0255">Endonuclease</keyword>
<dbReference type="Pfam" id="PF09126">
    <property type="entry name" value="NaeI"/>
    <property type="match status" value="1"/>
</dbReference>
<reference evidence="6 7" key="1">
    <citation type="submission" date="2019-02" db="EMBL/GenBank/DDBJ databases">
        <title>Kribbella capetownensis sp. nov. and Kribbella speibonae sp. nov., isolated from soil.</title>
        <authorList>
            <person name="Curtis S.M."/>
            <person name="Norton I."/>
            <person name="Everest G.J."/>
            <person name="Meyers P.R."/>
        </authorList>
    </citation>
    <scope>NUCLEOTIDE SEQUENCE [LARGE SCALE GENOMIC DNA]</scope>
    <source>
        <strain evidence="6 7">SK5</strain>
    </source>
</reference>
<protein>
    <recommendedName>
        <fullName evidence="5">Type II restriction enzyme NaeI domain-containing protein</fullName>
    </recommendedName>
</protein>
<dbReference type="Gene3D" id="1.10.10.10">
    <property type="entry name" value="Winged helix-like DNA-binding domain superfamily/Winged helix DNA-binding domain"/>
    <property type="match status" value="1"/>
</dbReference>
<dbReference type="Gene3D" id="3.40.600.10">
    <property type="entry name" value="DNA mismatch repair MutH/Restriction endonuclease, type II"/>
    <property type="match status" value="1"/>
</dbReference>
<evidence type="ECO:0000313" key="7">
    <source>
        <dbReference type="Proteomes" id="UP000292385"/>
    </source>
</evidence>
<evidence type="ECO:0000256" key="3">
    <source>
        <dbReference type="ARBA" id="ARBA00022801"/>
    </source>
</evidence>
<evidence type="ECO:0000256" key="4">
    <source>
        <dbReference type="SAM" id="MobiDB-lite"/>
    </source>
</evidence>
<evidence type="ECO:0000313" key="6">
    <source>
        <dbReference type="EMBL" id="TCC22654.1"/>
    </source>
</evidence>
<feature type="region of interest" description="Disordered" evidence="4">
    <location>
        <begin position="1"/>
        <end position="33"/>
    </location>
</feature>
<organism evidence="6 7">
    <name type="scientific">Kribbella speibonae</name>
    <dbReference type="NCBI Taxonomy" id="1572660"/>
    <lineage>
        <taxon>Bacteria</taxon>
        <taxon>Bacillati</taxon>
        <taxon>Actinomycetota</taxon>
        <taxon>Actinomycetes</taxon>
        <taxon>Propionibacteriales</taxon>
        <taxon>Kribbellaceae</taxon>
        <taxon>Kribbella</taxon>
    </lineage>
</organism>
<sequence>MSPRTPLILPGAKCQPDARGGLHPAPHTVDPPANDTELQAVHRWLIKQPLLTELRTATDEAVRYVLDGARTWRFDLLDPKVDSDERSSVGTKLQYHIIERLGLAKVPPLDTQIVGLPVEIKGTVRGGYSWMIPREGQRQITLLVSIDARNTRFVAWLMRTHRVWLSGGAGNQDKKRSPLVDAVRNFARPLVDWTDLPPEPLRLLTREQLNVVFASSGLRNRAVALFRFLPDIVIPRSSLATVGTGLHDPMKRFREAKGILRSRFDLIDLVGKWVDERQAAKKFGHNIGNEDWVAVPRERFAELSVAIPPLRTSN</sequence>
<dbReference type="InterPro" id="IPR015210">
    <property type="entry name" value="NaeI"/>
</dbReference>
<dbReference type="InterPro" id="IPR037057">
    <property type="entry name" value="DNA_rep_MutH/T2_RE_sf"/>
</dbReference>
<dbReference type="InterPro" id="IPR011335">
    <property type="entry name" value="Restrct_endonuc-II-like"/>
</dbReference>